<feature type="compositionally biased region" description="Acidic residues" evidence="1">
    <location>
        <begin position="202"/>
        <end position="221"/>
    </location>
</feature>
<dbReference type="Proteomes" id="UP001595075">
    <property type="component" value="Unassembled WGS sequence"/>
</dbReference>
<reference evidence="2 3" key="1">
    <citation type="journal article" date="2024" name="Commun. Biol.">
        <title>Comparative genomic analysis of thermophilic fungi reveals convergent evolutionary adaptations and gene losses.</title>
        <authorList>
            <person name="Steindorff A.S."/>
            <person name="Aguilar-Pontes M.V."/>
            <person name="Robinson A.J."/>
            <person name="Andreopoulos B."/>
            <person name="LaButti K."/>
            <person name="Kuo A."/>
            <person name="Mondo S."/>
            <person name="Riley R."/>
            <person name="Otillar R."/>
            <person name="Haridas S."/>
            <person name="Lipzen A."/>
            <person name="Grimwood J."/>
            <person name="Schmutz J."/>
            <person name="Clum A."/>
            <person name="Reid I.D."/>
            <person name="Moisan M.C."/>
            <person name="Butler G."/>
            <person name="Nguyen T.T.M."/>
            <person name="Dewar K."/>
            <person name="Conant G."/>
            <person name="Drula E."/>
            <person name="Henrissat B."/>
            <person name="Hansel C."/>
            <person name="Singer S."/>
            <person name="Hutchinson M.I."/>
            <person name="de Vries R.P."/>
            <person name="Natvig D.O."/>
            <person name="Powell A.J."/>
            <person name="Tsang A."/>
            <person name="Grigoriev I.V."/>
        </authorList>
    </citation>
    <scope>NUCLEOTIDE SEQUENCE [LARGE SCALE GENOMIC DNA]</scope>
    <source>
        <strain evidence="2 3">CBS 494.80</strain>
    </source>
</reference>
<sequence length="265" mass="29845">MSSLAPDKENIAPNSSLPTPPSSIADKAESITFENLDGFVEVSLTSNNDQVDASQMRRSSIAAIKLAAEKRKRDALSDEEDKLANEKRMREALSQDDEDEDAQGLRSMESSTDLDDVSLDELMEIERSYPESDLEPPARPFTPFGNRSSRAQDSAFTQPRSYNPFTDQAFNTGLDLSARPAPLQINKSSYFSQDDPMKTDSESDDRDDDTDDWTEEEEVEVEGIRRDEVELTLNEWELAMHPKLGRYRVKESSCLRICETIETDA</sequence>
<feature type="region of interest" description="Disordered" evidence="1">
    <location>
        <begin position="68"/>
        <end position="223"/>
    </location>
</feature>
<comment type="caution">
    <text evidence="2">The sequence shown here is derived from an EMBL/GenBank/DDBJ whole genome shotgun (WGS) entry which is preliminary data.</text>
</comment>
<keyword evidence="3" id="KW-1185">Reference proteome</keyword>
<gene>
    <name evidence="2" type="ORF">VTL71DRAFT_2418</name>
</gene>
<evidence type="ECO:0000313" key="2">
    <source>
        <dbReference type="EMBL" id="KAL2066347.1"/>
    </source>
</evidence>
<feature type="compositionally biased region" description="Polar residues" evidence="1">
    <location>
        <begin position="145"/>
        <end position="171"/>
    </location>
</feature>
<accession>A0ABR4CA12</accession>
<organism evidence="2 3">
    <name type="scientific">Oculimacula yallundae</name>
    <dbReference type="NCBI Taxonomy" id="86028"/>
    <lineage>
        <taxon>Eukaryota</taxon>
        <taxon>Fungi</taxon>
        <taxon>Dikarya</taxon>
        <taxon>Ascomycota</taxon>
        <taxon>Pezizomycotina</taxon>
        <taxon>Leotiomycetes</taxon>
        <taxon>Helotiales</taxon>
        <taxon>Ploettnerulaceae</taxon>
        <taxon>Oculimacula</taxon>
    </lineage>
</organism>
<protein>
    <submittedName>
        <fullName evidence="2">Uncharacterized protein</fullName>
    </submittedName>
</protein>
<feature type="compositionally biased region" description="Acidic residues" evidence="1">
    <location>
        <begin position="112"/>
        <end position="123"/>
    </location>
</feature>
<evidence type="ECO:0000313" key="3">
    <source>
        <dbReference type="Proteomes" id="UP001595075"/>
    </source>
</evidence>
<dbReference type="EMBL" id="JAZHXI010000011">
    <property type="protein sequence ID" value="KAL2066347.1"/>
    <property type="molecule type" value="Genomic_DNA"/>
</dbReference>
<proteinExistence type="predicted"/>
<evidence type="ECO:0000256" key="1">
    <source>
        <dbReference type="SAM" id="MobiDB-lite"/>
    </source>
</evidence>
<feature type="compositionally biased region" description="Basic and acidic residues" evidence="1">
    <location>
        <begin position="68"/>
        <end position="93"/>
    </location>
</feature>
<feature type="compositionally biased region" description="Basic and acidic residues" evidence="1">
    <location>
        <begin position="1"/>
        <end position="10"/>
    </location>
</feature>
<feature type="region of interest" description="Disordered" evidence="1">
    <location>
        <begin position="1"/>
        <end position="28"/>
    </location>
</feature>
<name>A0ABR4CA12_9HELO</name>